<name>A0A0F9F998_9ZZZZ</name>
<reference evidence="1" key="1">
    <citation type="journal article" date="2015" name="Nature">
        <title>Complex archaea that bridge the gap between prokaryotes and eukaryotes.</title>
        <authorList>
            <person name="Spang A."/>
            <person name="Saw J.H."/>
            <person name="Jorgensen S.L."/>
            <person name="Zaremba-Niedzwiedzka K."/>
            <person name="Martijn J."/>
            <person name="Lind A.E."/>
            <person name="van Eijk R."/>
            <person name="Schleper C."/>
            <person name="Guy L."/>
            <person name="Ettema T.J."/>
        </authorList>
    </citation>
    <scope>NUCLEOTIDE SEQUENCE</scope>
</reference>
<gene>
    <name evidence="1" type="ORF">LCGC14_2333030</name>
</gene>
<dbReference type="EMBL" id="LAZR01033578">
    <property type="protein sequence ID" value="KKL47687.1"/>
    <property type="molecule type" value="Genomic_DNA"/>
</dbReference>
<proteinExistence type="predicted"/>
<sequence length="84" mass="9233">MKKILAVLIGGLILLGGSNVFGEVDYSPGKFKNNATIGKKRQLRQIYTRDLIQEGMLRKGVVIVNDWTDFTKAGTGQSGESVYQ</sequence>
<accession>A0A0F9F998</accession>
<dbReference type="AlphaFoldDB" id="A0A0F9F998"/>
<comment type="caution">
    <text evidence="1">The sequence shown here is derived from an EMBL/GenBank/DDBJ whole genome shotgun (WGS) entry which is preliminary data.</text>
</comment>
<evidence type="ECO:0000313" key="1">
    <source>
        <dbReference type="EMBL" id="KKL47687.1"/>
    </source>
</evidence>
<organism evidence="1">
    <name type="scientific">marine sediment metagenome</name>
    <dbReference type="NCBI Taxonomy" id="412755"/>
    <lineage>
        <taxon>unclassified sequences</taxon>
        <taxon>metagenomes</taxon>
        <taxon>ecological metagenomes</taxon>
    </lineage>
</organism>
<protein>
    <submittedName>
        <fullName evidence="1">Uncharacterized protein</fullName>
    </submittedName>
</protein>
<feature type="non-terminal residue" evidence="1">
    <location>
        <position position="84"/>
    </location>
</feature>